<accession>A0A1Y6LFD3</accession>
<organism evidence="2 3">
    <name type="scientific">Zymoseptoria tritici ST99CH_1A5</name>
    <dbReference type="NCBI Taxonomy" id="1276529"/>
    <lineage>
        <taxon>Eukaryota</taxon>
        <taxon>Fungi</taxon>
        <taxon>Dikarya</taxon>
        <taxon>Ascomycota</taxon>
        <taxon>Pezizomycotina</taxon>
        <taxon>Dothideomycetes</taxon>
        <taxon>Dothideomycetidae</taxon>
        <taxon>Mycosphaerellales</taxon>
        <taxon>Mycosphaerellaceae</taxon>
        <taxon>Zymoseptoria</taxon>
    </lineage>
</organism>
<gene>
    <name evidence="2" type="ORF">ZT1A5_G4553</name>
</gene>
<feature type="region of interest" description="Disordered" evidence="1">
    <location>
        <begin position="431"/>
        <end position="451"/>
    </location>
</feature>
<name>A0A1Y6LFD3_ZYMTR</name>
<dbReference type="AlphaFoldDB" id="A0A1Y6LFD3"/>
<proteinExistence type="predicted"/>
<evidence type="ECO:0000313" key="3">
    <source>
        <dbReference type="Proteomes" id="UP000215453"/>
    </source>
</evidence>
<protein>
    <submittedName>
        <fullName evidence="2">Uncharacterized protein</fullName>
    </submittedName>
</protein>
<evidence type="ECO:0000313" key="2">
    <source>
        <dbReference type="EMBL" id="SMY23113.1"/>
    </source>
</evidence>
<reference evidence="2 3" key="1">
    <citation type="submission" date="2016-10" db="EMBL/GenBank/DDBJ databases">
        <authorList>
            <person name="Varghese N."/>
        </authorList>
    </citation>
    <scope>NUCLEOTIDE SEQUENCE [LARGE SCALE GENOMIC DNA]</scope>
</reference>
<dbReference type="Proteomes" id="UP000215453">
    <property type="component" value="Chromosome 3"/>
</dbReference>
<dbReference type="EMBL" id="LT882678">
    <property type="protein sequence ID" value="SMY23113.1"/>
    <property type="molecule type" value="Genomic_DNA"/>
</dbReference>
<sequence length="451" mass="52034">MKRQRVNSTQTLQLPPQSLPFHPLQLNLPHCHTTTHRRAPWLRTAYHRLTHFPPPRILALKNTAAHNLPQIYTAIDMAAPARLTEAEKLNLPLHGNVAYKRKQLDALLGGKRAPTHDQSLRMFLWTPGKYNALRLKARTLARVETSITANKDIHNGDDPKKLKYATKDAKLQRWQRRVEKSSRTELITPIFAALKYDPDFVDDFVASTEDDALRRRVPNPHLQNAKMREMGFAEPRMVDCLDIFQRETLLRLIIEREIAAMKRTACLHTKAETGYDNAVGELADRVEQWEEDLMTAAEALKQGPTKRARREKLKPWNSRKLQITPDDDEVQPDQIVLFKLARGTMRKDLQNSVKLLPDFAKFDFTKLVDLIDGKNWTEEDDEGVQKYWIGWTWDDEQFMVTDDGQLGTMLDMCDQSGLEAEVLVHIGQSKEEAPKEVREAMWPSAPERKEK</sequence>
<evidence type="ECO:0000256" key="1">
    <source>
        <dbReference type="SAM" id="MobiDB-lite"/>
    </source>
</evidence>